<name>A0A6G9XTL8_NOCBR</name>
<evidence type="ECO:0000259" key="4">
    <source>
        <dbReference type="Pfam" id="PF13649"/>
    </source>
</evidence>
<evidence type="ECO:0000313" key="5">
    <source>
        <dbReference type="EMBL" id="QIS04245.1"/>
    </source>
</evidence>
<feature type="domain" description="Methyltransferase" evidence="4">
    <location>
        <begin position="50"/>
        <end position="144"/>
    </location>
</feature>
<evidence type="ECO:0000256" key="2">
    <source>
        <dbReference type="ARBA" id="ARBA00022679"/>
    </source>
</evidence>
<evidence type="ECO:0000256" key="3">
    <source>
        <dbReference type="ARBA" id="ARBA00022691"/>
    </source>
</evidence>
<dbReference type="PANTHER" id="PTHR43464:SF19">
    <property type="entry name" value="UBIQUINONE BIOSYNTHESIS O-METHYLTRANSFERASE, MITOCHONDRIAL"/>
    <property type="match status" value="1"/>
</dbReference>
<dbReference type="CDD" id="cd02440">
    <property type="entry name" value="AdoMet_MTases"/>
    <property type="match status" value="1"/>
</dbReference>
<dbReference type="GO" id="GO:0008168">
    <property type="term" value="F:methyltransferase activity"/>
    <property type="evidence" value="ECO:0007669"/>
    <property type="project" value="UniProtKB-KW"/>
</dbReference>
<organism evidence="5 6">
    <name type="scientific">Nocardia brasiliensis</name>
    <dbReference type="NCBI Taxonomy" id="37326"/>
    <lineage>
        <taxon>Bacteria</taxon>
        <taxon>Bacillati</taxon>
        <taxon>Actinomycetota</taxon>
        <taxon>Actinomycetes</taxon>
        <taxon>Mycobacteriales</taxon>
        <taxon>Nocardiaceae</taxon>
        <taxon>Nocardia</taxon>
    </lineage>
</organism>
<dbReference type="SUPFAM" id="SSF53335">
    <property type="entry name" value="S-adenosyl-L-methionine-dependent methyltransferases"/>
    <property type="match status" value="1"/>
</dbReference>
<keyword evidence="2 5" id="KW-0808">Transferase</keyword>
<evidence type="ECO:0000313" key="6">
    <source>
        <dbReference type="Proteomes" id="UP000501705"/>
    </source>
</evidence>
<dbReference type="PANTHER" id="PTHR43464">
    <property type="entry name" value="METHYLTRANSFERASE"/>
    <property type="match status" value="1"/>
</dbReference>
<dbReference type="Gene3D" id="3.40.50.150">
    <property type="entry name" value="Vaccinia Virus protein VP39"/>
    <property type="match status" value="1"/>
</dbReference>
<accession>A0A6G9XTL8</accession>
<dbReference type="GO" id="GO:0032259">
    <property type="term" value="P:methylation"/>
    <property type="evidence" value="ECO:0007669"/>
    <property type="project" value="UniProtKB-KW"/>
</dbReference>
<dbReference type="InterPro" id="IPR041698">
    <property type="entry name" value="Methyltransf_25"/>
</dbReference>
<dbReference type="Proteomes" id="UP000501705">
    <property type="component" value="Chromosome"/>
</dbReference>
<dbReference type="Pfam" id="PF13649">
    <property type="entry name" value="Methyltransf_25"/>
    <property type="match status" value="1"/>
</dbReference>
<dbReference type="RefSeq" id="WP_167466580.1">
    <property type="nucleotide sequence ID" value="NZ_CP046171.1"/>
</dbReference>
<protein>
    <submittedName>
        <fullName evidence="5">Methyltransferase domain-containing protein</fullName>
    </submittedName>
</protein>
<proteinExistence type="predicted"/>
<dbReference type="InterPro" id="IPR029063">
    <property type="entry name" value="SAM-dependent_MTases_sf"/>
</dbReference>
<gene>
    <name evidence="5" type="ORF">F5X71_19615</name>
</gene>
<keyword evidence="1 5" id="KW-0489">Methyltransferase</keyword>
<reference evidence="5 6" key="1">
    <citation type="journal article" date="2019" name="ACS Chem. Biol.">
        <title>Identification and Mobilization of a Cryptic Antibiotic Biosynthesis Gene Locus from a Human-Pathogenic Nocardia Isolate.</title>
        <authorList>
            <person name="Herisse M."/>
            <person name="Ishida K."/>
            <person name="Porter J.L."/>
            <person name="Howden B."/>
            <person name="Hertweck C."/>
            <person name="Stinear T.P."/>
            <person name="Pidot S.J."/>
        </authorList>
    </citation>
    <scope>NUCLEOTIDE SEQUENCE [LARGE SCALE GENOMIC DNA]</scope>
    <source>
        <strain evidence="5 6">AUSMDU00024985</strain>
    </source>
</reference>
<sequence length="228" mass="25189">MDPTKVDFEEAYSTGVLGPGVVMAKMPWEIDRPQPILVELERAGHVRGDVLDVGCGRGDTAVYLAGLGYRVTGVDISPTVIGKARDLAAERDVAATFEVADVTVLDGYEASFDTVVSSALVHCLDEQQRKAHWEALARVLRPGGRLIQFCFAKSPGSETYAPYTLGEAEYRSVFCAPTWEILELRRDKISALKPPQAFWDLLGSELFPEFEGEDGMLLPVWLLEVKRR</sequence>
<dbReference type="EMBL" id="CP046171">
    <property type="protein sequence ID" value="QIS04245.1"/>
    <property type="molecule type" value="Genomic_DNA"/>
</dbReference>
<keyword evidence="3" id="KW-0949">S-adenosyl-L-methionine</keyword>
<dbReference type="AlphaFoldDB" id="A0A6G9XTL8"/>
<evidence type="ECO:0000256" key="1">
    <source>
        <dbReference type="ARBA" id="ARBA00022603"/>
    </source>
</evidence>